<sequence>METRMIASQLIKVFEMIEERWKDIGCIEYLQQHLLDTWFAYHLGSKGDYPEDKIRGMLLKIAELDLPVTRREMWEIEGASTVLEHLQGLGGHWLFLAHNSYLSLFGISRETVEDEDIFTIPDLLNRPLILRISDIVVNKGAKPYYKVVGQAIAGKVYHRSTLEAFTQQSIEEFLVL</sequence>
<dbReference type="Proteomes" id="UP000249526">
    <property type="component" value="Unassembled WGS sequence"/>
</dbReference>
<dbReference type="EMBL" id="KZ825054">
    <property type="protein sequence ID" value="RAH63525.1"/>
    <property type="molecule type" value="Genomic_DNA"/>
</dbReference>
<gene>
    <name evidence="1" type="ORF">BO85DRAFT_483364</name>
</gene>
<evidence type="ECO:0000313" key="1">
    <source>
        <dbReference type="EMBL" id="RAH63525.1"/>
    </source>
</evidence>
<dbReference type="AlphaFoldDB" id="A0A8G1RFL5"/>
<accession>A0A8G1RFL5</accession>
<protein>
    <submittedName>
        <fullName evidence="1">Uncharacterized protein</fullName>
    </submittedName>
</protein>
<keyword evidence="2" id="KW-1185">Reference proteome</keyword>
<name>A0A8G1RFL5_9EURO</name>
<evidence type="ECO:0000313" key="2">
    <source>
        <dbReference type="Proteomes" id="UP000249526"/>
    </source>
</evidence>
<organism evidence="1 2">
    <name type="scientific">Aspergillus piperis CBS 112811</name>
    <dbReference type="NCBI Taxonomy" id="1448313"/>
    <lineage>
        <taxon>Eukaryota</taxon>
        <taxon>Fungi</taxon>
        <taxon>Dikarya</taxon>
        <taxon>Ascomycota</taxon>
        <taxon>Pezizomycotina</taxon>
        <taxon>Eurotiomycetes</taxon>
        <taxon>Eurotiomycetidae</taxon>
        <taxon>Eurotiales</taxon>
        <taxon>Aspergillaceae</taxon>
        <taxon>Aspergillus</taxon>
        <taxon>Aspergillus subgen. Circumdati</taxon>
    </lineage>
</organism>
<dbReference type="RefSeq" id="XP_025521447.1">
    <property type="nucleotide sequence ID" value="XM_025663154.1"/>
</dbReference>
<dbReference type="GeneID" id="37166556"/>
<reference evidence="1 2" key="1">
    <citation type="submission" date="2018-02" db="EMBL/GenBank/DDBJ databases">
        <title>The genomes of Aspergillus section Nigri reveals drivers in fungal speciation.</title>
        <authorList>
            <consortium name="DOE Joint Genome Institute"/>
            <person name="Vesth T.C."/>
            <person name="Nybo J."/>
            <person name="Theobald S."/>
            <person name="Brandl J."/>
            <person name="Frisvad J.C."/>
            <person name="Nielsen K.F."/>
            <person name="Lyhne E.K."/>
            <person name="Kogle M.E."/>
            <person name="Kuo A."/>
            <person name="Riley R."/>
            <person name="Clum A."/>
            <person name="Nolan M."/>
            <person name="Lipzen A."/>
            <person name="Salamov A."/>
            <person name="Henrissat B."/>
            <person name="Wiebenga A."/>
            <person name="De vries R.P."/>
            <person name="Grigoriev I.V."/>
            <person name="Mortensen U.H."/>
            <person name="Andersen M.R."/>
            <person name="Baker S.E."/>
        </authorList>
    </citation>
    <scope>NUCLEOTIDE SEQUENCE [LARGE SCALE GENOMIC DNA]</scope>
    <source>
        <strain evidence="1 2">CBS 112811</strain>
    </source>
</reference>
<proteinExistence type="predicted"/>